<name>A0A084H1Q3_METID</name>
<dbReference type="RefSeq" id="WP_029282525.1">
    <property type="nucleotide sequence ID" value="NZ_CANLZQ010000008.1"/>
</dbReference>
<keyword evidence="3" id="KW-1185">Reference proteome</keyword>
<organism evidence="2 3">
    <name type="scientific">Metabacillus indicus</name>
    <name type="common">Bacillus indicus</name>
    <dbReference type="NCBI Taxonomy" id="246786"/>
    <lineage>
        <taxon>Bacteria</taxon>
        <taxon>Bacillati</taxon>
        <taxon>Bacillota</taxon>
        <taxon>Bacilli</taxon>
        <taxon>Bacillales</taxon>
        <taxon>Bacillaceae</taxon>
        <taxon>Metabacillus</taxon>
    </lineage>
</organism>
<feature type="coiled-coil region" evidence="1">
    <location>
        <begin position="2"/>
        <end position="59"/>
    </location>
</feature>
<accession>A0A084H1Q3</accession>
<dbReference type="OrthoDB" id="2937404at2"/>
<keyword evidence="1" id="KW-0175">Coiled coil</keyword>
<evidence type="ECO:0000313" key="3">
    <source>
        <dbReference type="Proteomes" id="UP000028549"/>
    </source>
</evidence>
<protein>
    <submittedName>
        <fullName evidence="2">Uncharacterized protein</fullName>
    </submittedName>
</protein>
<dbReference type="Proteomes" id="UP000028549">
    <property type="component" value="Unassembled WGS sequence"/>
</dbReference>
<dbReference type="AlphaFoldDB" id="A0A084H1Q3"/>
<sequence>MTNQQTENIKALKARITYLQRELSHTRAQLLDYEDDGSYQELLKENKELKEKVSLLEGENLVLFELLKKNKNSEEENDAVHADKYYDSWFISNLKNQAAKDNKKTEE</sequence>
<evidence type="ECO:0000256" key="1">
    <source>
        <dbReference type="SAM" id="Coils"/>
    </source>
</evidence>
<evidence type="ECO:0000313" key="2">
    <source>
        <dbReference type="EMBL" id="KEZ53515.1"/>
    </source>
</evidence>
<gene>
    <name evidence="2" type="ORF">GS18_0200525</name>
</gene>
<reference evidence="2 3" key="1">
    <citation type="journal article" date="2005" name="Int. J. Syst. Evol. Microbiol.">
        <title>Bacillus cibi sp. nov., isolated from jeotgal, a traditional Korean fermented seafood.</title>
        <authorList>
            <person name="Yoon J.H."/>
            <person name="Lee C.H."/>
            <person name="Oh T.K."/>
        </authorList>
    </citation>
    <scope>NUCLEOTIDE SEQUENCE [LARGE SCALE GENOMIC DNA]</scope>
    <source>
        <strain evidence="2 3">DSM 16189</strain>
    </source>
</reference>
<comment type="caution">
    <text evidence="2">The sequence shown here is derived from an EMBL/GenBank/DDBJ whole genome shotgun (WGS) entry which is preliminary data.</text>
</comment>
<dbReference type="EMBL" id="JNVC02000001">
    <property type="protein sequence ID" value="KEZ53515.1"/>
    <property type="molecule type" value="Genomic_DNA"/>
</dbReference>
<proteinExistence type="predicted"/>